<evidence type="ECO:0000313" key="7">
    <source>
        <dbReference type="Proteomes" id="UP001470230"/>
    </source>
</evidence>
<comment type="caution">
    <text evidence="6">The sequence shown here is derived from an EMBL/GenBank/DDBJ whole genome shotgun (WGS) entry which is preliminary data.</text>
</comment>
<reference evidence="6 7" key="1">
    <citation type="submission" date="2024-04" db="EMBL/GenBank/DDBJ databases">
        <title>Tritrichomonas musculus Genome.</title>
        <authorList>
            <person name="Alves-Ferreira E."/>
            <person name="Grigg M."/>
            <person name="Lorenzi H."/>
            <person name="Galac M."/>
        </authorList>
    </citation>
    <scope>NUCLEOTIDE SEQUENCE [LARGE SCALE GENOMIC DNA]</scope>
    <source>
        <strain evidence="6 7">EAF2021</strain>
    </source>
</reference>
<dbReference type="InterPro" id="IPR015883">
    <property type="entry name" value="Glyco_hydro_20_cat"/>
</dbReference>
<keyword evidence="4" id="KW-0378">Hydrolase</keyword>
<dbReference type="EMBL" id="JAPFFF010000006">
    <property type="protein sequence ID" value="KAK8888357.1"/>
    <property type="molecule type" value="Genomic_DNA"/>
</dbReference>
<keyword evidence="7" id="KW-1185">Reference proteome</keyword>
<dbReference type="EC" id="3.2.1.52" evidence="3"/>
<evidence type="ECO:0000256" key="2">
    <source>
        <dbReference type="ARBA" id="ARBA00006285"/>
    </source>
</evidence>
<dbReference type="Pfam" id="PF00728">
    <property type="entry name" value="Glyco_hydro_20"/>
    <property type="match status" value="1"/>
</dbReference>
<evidence type="ECO:0000259" key="5">
    <source>
        <dbReference type="Pfam" id="PF00728"/>
    </source>
</evidence>
<comment type="similarity">
    <text evidence="2">Belongs to the glycosyl hydrolase 20 family.</text>
</comment>
<name>A0ABR2KBV2_9EUKA</name>
<evidence type="ECO:0000313" key="6">
    <source>
        <dbReference type="EMBL" id="KAK8888357.1"/>
    </source>
</evidence>
<sequence length="177" mass="20283">MTVPVHAGRSASKAKRRMIGWDEILHGALPFPDSTVVMSWQGYIQGLDMAYNIYSYNTTSGLDEQYHMYIIGMQGNSWTEYVWEREDLEWKLFPRILAVAEIGWTQNEVKNWPRFLSNYAVHQKEVLKYMAVVDAGFQLGTIVQWKSGDLKSDKWVSVEFPLDGAVEATFVYTGGND</sequence>
<protein>
    <recommendedName>
        <fullName evidence="3">beta-N-acetylhexosaminidase</fullName>
        <ecNumber evidence="3">3.2.1.52</ecNumber>
    </recommendedName>
</protein>
<feature type="domain" description="Glycoside hydrolase family 20 catalytic" evidence="5">
    <location>
        <begin position="50"/>
        <end position="106"/>
    </location>
</feature>
<evidence type="ECO:0000256" key="1">
    <source>
        <dbReference type="ARBA" id="ARBA00001231"/>
    </source>
</evidence>
<dbReference type="Gene3D" id="3.20.20.80">
    <property type="entry name" value="Glycosidases"/>
    <property type="match status" value="1"/>
</dbReference>
<dbReference type="Proteomes" id="UP001470230">
    <property type="component" value="Unassembled WGS sequence"/>
</dbReference>
<evidence type="ECO:0000256" key="4">
    <source>
        <dbReference type="ARBA" id="ARBA00022801"/>
    </source>
</evidence>
<dbReference type="InterPro" id="IPR017853">
    <property type="entry name" value="GH"/>
</dbReference>
<evidence type="ECO:0000256" key="3">
    <source>
        <dbReference type="ARBA" id="ARBA00012663"/>
    </source>
</evidence>
<dbReference type="PANTHER" id="PTHR22600:SF57">
    <property type="entry name" value="BETA-N-ACETYLHEXOSAMINIDASE"/>
    <property type="match status" value="1"/>
</dbReference>
<proteinExistence type="inferred from homology"/>
<dbReference type="PANTHER" id="PTHR22600">
    <property type="entry name" value="BETA-HEXOSAMINIDASE"/>
    <property type="match status" value="1"/>
</dbReference>
<comment type="catalytic activity">
    <reaction evidence="1">
        <text>Hydrolysis of terminal non-reducing N-acetyl-D-hexosamine residues in N-acetyl-beta-D-hexosaminides.</text>
        <dbReference type="EC" id="3.2.1.52"/>
    </reaction>
</comment>
<organism evidence="6 7">
    <name type="scientific">Tritrichomonas musculus</name>
    <dbReference type="NCBI Taxonomy" id="1915356"/>
    <lineage>
        <taxon>Eukaryota</taxon>
        <taxon>Metamonada</taxon>
        <taxon>Parabasalia</taxon>
        <taxon>Tritrichomonadida</taxon>
        <taxon>Tritrichomonadidae</taxon>
        <taxon>Tritrichomonas</taxon>
    </lineage>
</organism>
<dbReference type="InterPro" id="IPR025705">
    <property type="entry name" value="Beta_hexosaminidase_sua/sub"/>
</dbReference>
<gene>
    <name evidence="6" type="ORF">M9Y10_039425</name>
</gene>
<accession>A0ABR2KBV2</accession>
<dbReference type="SUPFAM" id="SSF51445">
    <property type="entry name" value="(Trans)glycosidases"/>
    <property type="match status" value="1"/>
</dbReference>